<sequence length="639" mass="71370">MIKINILGNTNYQGEFKVNENESIISILNKYAKGMTFDKNICIAQVGGPLGEIIWGDNLNTPLKNYRLDLKTIMVLNENFCPVDFSKFIIAYVKREMGIKNEELEKISSVIEELSSGNIDEYTSLKLENELSKSSDNEIVIKLRRCINTLYNKFRPVFEDHIENKKCKAGICYRLFPAQCINACPAEINIPGYVALMHNSQYEQAYRLMREKNPLSFICGKVCARPCETKCRRGEIEQMVGVRALKHFVATKSLENHFKENTYPANNKKIAIVGSGPCGLSAAYFLAKAGYSVEIFEKYPVVGGMLAVGIPSCRLSQASIDKEVKLIGNLGVKISTNTEIGKDIQFNKLQKKFDAILLATGTHVANTFSEDISNLEAAIDFLREVKLNDRKNVGKNVIVIGGGDVAMDAARTALRLGAQSVHVVSLELYLQMPANDEEKEDAIKEGIVLHNGFGVKHIENTSNMAESIVFRKCLSLYDLNNNFSPIFDDEETMTLSCDHIILAIGQKSDISYVGNAVDVDKKGRIKFNKSFQTSVNNIFVAGDMCSSGSAIKAIAQGREVAISIDKHLCNTGLFKEEQIVIPEPQIEYGVWDTVAQSESVKLYSKNTMHPFKENKSILNENQAKKEAFRCMRCDRNSRQ</sequence>
<gene>
    <name evidence="1" type="ORF">AN396_08735</name>
</gene>
<comment type="caution">
    <text evidence="1">The sequence shown here is derived from an EMBL/GenBank/DDBJ whole genome shotgun (WGS) entry which is preliminary data.</text>
</comment>
<reference evidence="1" key="1">
    <citation type="submission" date="2016-08" db="EMBL/GenBank/DDBJ databases">
        <authorList>
            <person name="Ngugi D.K."/>
            <person name="Miyake S."/>
            <person name="Stingl U."/>
        </authorList>
    </citation>
    <scope>NUCLEOTIDE SEQUENCE</scope>
    <source>
        <strain evidence="1">SCG-B11WGA-EpuloA1</strain>
    </source>
</reference>
<evidence type="ECO:0000313" key="1">
    <source>
        <dbReference type="EMBL" id="ONI39478.1"/>
    </source>
</evidence>
<keyword evidence="2" id="KW-1185">Reference proteome</keyword>
<accession>A0ACC8XB18</accession>
<organism evidence="1 2">
    <name type="scientific">Candidatus Epulonipiscium fishelsonii</name>
    <dbReference type="NCBI Taxonomy" id="77094"/>
    <lineage>
        <taxon>Bacteria</taxon>
        <taxon>Bacillati</taxon>
        <taxon>Bacillota</taxon>
        <taxon>Clostridia</taxon>
        <taxon>Lachnospirales</taxon>
        <taxon>Lachnospiraceae</taxon>
        <taxon>Candidatus Epulonipiscium</taxon>
    </lineage>
</organism>
<name>A0ACC8XB18_9FIRM</name>
<dbReference type="Proteomes" id="UP000188605">
    <property type="component" value="Unassembled WGS sequence"/>
</dbReference>
<protein>
    <submittedName>
        <fullName evidence="1">Uncharacterized protein</fullName>
    </submittedName>
</protein>
<proteinExistence type="predicted"/>
<evidence type="ECO:0000313" key="2">
    <source>
        <dbReference type="Proteomes" id="UP000188605"/>
    </source>
</evidence>
<dbReference type="EMBL" id="LJDB01000064">
    <property type="protein sequence ID" value="ONI39478.1"/>
    <property type="molecule type" value="Genomic_DNA"/>
</dbReference>